<reference evidence="1" key="1">
    <citation type="submission" date="2019-11" db="EMBL/GenBank/DDBJ databases">
        <title>Nori genome reveals adaptations in red seaweeds to the harsh intertidal environment.</title>
        <authorList>
            <person name="Wang D."/>
            <person name="Mao Y."/>
        </authorList>
    </citation>
    <scope>NUCLEOTIDE SEQUENCE</scope>
    <source>
        <tissue evidence="1">Gametophyte</tissue>
    </source>
</reference>
<protein>
    <submittedName>
        <fullName evidence="1">Uncharacterized protein</fullName>
    </submittedName>
</protein>
<evidence type="ECO:0000313" key="2">
    <source>
        <dbReference type="Proteomes" id="UP000798662"/>
    </source>
</evidence>
<dbReference type="EMBL" id="CM020620">
    <property type="protein sequence ID" value="KAK1868769.1"/>
    <property type="molecule type" value="Genomic_DNA"/>
</dbReference>
<gene>
    <name evidence="1" type="ORF">I4F81_011252</name>
</gene>
<accession>A0ACC3CF14</accession>
<dbReference type="Proteomes" id="UP000798662">
    <property type="component" value="Chromosome 3"/>
</dbReference>
<evidence type="ECO:0000313" key="1">
    <source>
        <dbReference type="EMBL" id="KAK1868769.1"/>
    </source>
</evidence>
<keyword evidence="2" id="KW-1185">Reference proteome</keyword>
<comment type="caution">
    <text evidence="1">The sequence shown here is derived from an EMBL/GenBank/DDBJ whole genome shotgun (WGS) entry which is preliminary data.</text>
</comment>
<name>A0ACC3CF14_PYRYE</name>
<sequence length="327" mass="34301">MSLAMMIIHHCDKHHQQQNSHLTGTVSGVFFWFFFALEGVALSLRARAGPSPRPHLDRRLRWPCPGDTPQPTRHPALGSFSAPPQPPPPPPSTYIPTGNQPCVAASTAPAAATAVRGRGRGAGCPMERPQVVVLDLDGLCWWPEMYMLQGTPRRSRTPPHAVTDATGDRIELLGDTAAILSALHSAADWAATAVAYASRTTEPAYAHAALAALPVAPGVAMADVAAVAEIYPGRKTAHMAAIVGATGVPAGGMLFFDNERRNCVDVAGTGALAVYAPHGLTAHAWEVGLAAFARGERGQVVDGGGKARGSRGGVAAGSRWWRGGRRC</sequence>
<proteinExistence type="predicted"/>
<organism evidence="1 2">
    <name type="scientific">Pyropia yezoensis</name>
    <name type="common">Susabi-nori</name>
    <name type="synonym">Porphyra yezoensis</name>
    <dbReference type="NCBI Taxonomy" id="2788"/>
    <lineage>
        <taxon>Eukaryota</taxon>
        <taxon>Rhodophyta</taxon>
        <taxon>Bangiophyceae</taxon>
        <taxon>Bangiales</taxon>
        <taxon>Bangiaceae</taxon>
        <taxon>Pyropia</taxon>
    </lineage>
</organism>